<evidence type="ECO:0000313" key="4">
    <source>
        <dbReference type="EMBL" id="KAK6622151.1"/>
    </source>
</evidence>
<keyword evidence="5" id="KW-1185">Reference proteome</keyword>
<gene>
    <name evidence="4" type="ORF">RUM44_001958</name>
</gene>
<keyword evidence="3" id="KW-0735">Signal-anchor</keyword>
<dbReference type="Pfam" id="PF01531">
    <property type="entry name" value="Glyco_transf_11"/>
    <property type="match status" value="1"/>
</dbReference>
<keyword evidence="1 3" id="KW-0328">Glycosyltransferase</keyword>
<comment type="caution">
    <text evidence="4">The sequence shown here is derived from an EMBL/GenBank/DDBJ whole genome shotgun (WGS) entry which is preliminary data.</text>
</comment>
<feature type="transmembrane region" description="Helical" evidence="3">
    <location>
        <begin position="12"/>
        <end position="32"/>
    </location>
</feature>
<keyword evidence="3" id="KW-0472">Membrane</keyword>
<keyword evidence="3" id="KW-1133">Transmembrane helix</keyword>
<dbReference type="EMBL" id="JAWJWF010000047">
    <property type="protein sequence ID" value="KAK6622151.1"/>
    <property type="molecule type" value="Genomic_DNA"/>
</dbReference>
<comment type="similarity">
    <text evidence="3">Belongs to the glycosyltransferase 11 family.</text>
</comment>
<evidence type="ECO:0000313" key="5">
    <source>
        <dbReference type="Proteomes" id="UP001359485"/>
    </source>
</evidence>
<accession>A0ABR1ALI4</accession>
<dbReference type="Proteomes" id="UP001359485">
    <property type="component" value="Unassembled WGS sequence"/>
</dbReference>
<organism evidence="4 5">
    <name type="scientific">Polyplax serrata</name>
    <name type="common">Common mouse louse</name>
    <dbReference type="NCBI Taxonomy" id="468196"/>
    <lineage>
        <taxon>Eukaryota</taxon>
        <taxon>Metazoa</taxon>
        <taxon>Ecdysozoa</taxon>
        <taxon>Arthropoda</taxon>
        <taxon>Hexapoda</taxon>
        <taxon>Insecta</taxon>
        <taxon>Pterygota</taxon>
        <taxon>Neoptera</taxon>
        <taxon>Paraneoptera</taxon>
        <taxon>Psocodea</taxon>
        <taxon>Troctomorpha</taxon>
        <taxon>Phthiraptera</taxon>
        <taxon>Anoplura</taxon>
        <taxon>Polyplacidae</taxon>
        <taxon>Polyplax</taxon>
    </lineage>
</organism>
<evidence type="ECO:0000256" key="3">
    <source>
        <dbReference type="RuleBase" id="RU363129"/>
    </source>
</evidence>
<protein>
    <recommendedName>
        <fullName evidence="3">L-Fucosyltransferase</fullName>
        <ecNumber evidence="3">2.4.1.-</ecNumber>
    </recommendedName>
</protein>
<proteinExistence type="inferred from homology"/>
<evidence type="ECO:0000256" key="2">
    <source>
        <dbReference type="ARBA" id="ARBA00022679"/>
    </source>
</evidence>
<dbReference type="EC" id="2.4.1.-" evidence="3"/>
<keyword evidence="3" id="KW-0325">Glycoprotein</keyword>
<keyword evidence="2 3" id="KW-0808">Transferase</keyword>
<dbReference type="InterPro" id="IPR002516">
    <property type="entry name" value="Glyco_trans_11"/>
</dbReference>
<keyword evidence="3" id="KW-0812">Transmembrane</keyword>
<sequence>MTTIFLRAYSVYLFLLVVTIVLVLEFFTYLIVSRDDVTQEELWNIRNYENAFCGIPFNADKPRKTGNECPTEGIITGIKHRPLHVNMWRFANMLVARKKTGLKIYLPRCMRTVLSETFSNVNFPVLSDIGHCPFNVSLSVNSIFDWTDRKQSVVLDWSYLYTFHIIKNIDEIRRHLQINRALWNLAGFVLENAKKSMSNVTYVGVYITKTTEIVKQEYDDFYPSVEFFVDAMDYYRRKYSNVSFIVITDKFNFWNRKLGTDVLVLDEKNLLSEGYILAILTRCTHSILGFADFAMWASLLGGGEAILSLSLTENYNSIIQAVPNWKYLPKNTKSKVYNENDGELGKI</sequence>
<keyword evidence="3" id="KW-0333">Golgi apparatus</keyword>
<name>A0ABR1ALI4_POLSC</name>
<evidence type="ECO:0000256" key="1">
    <source>
        <dbReference type="ARBA" id="ARBA00022676"/>
    </source>
</evidence>
<dbReference type="PANTHER" id="PTHR11927:SF9">
    <property type="entry name" value="L-FUCOSYLTRANSFERASE"/>
    <property type="match status" value="1"/>
</dbReference>
<reference evidence="4 5" key="1">
    <citation type="submission" date="2023-09" db="EMBL/GenBank/DDBJ databases">
        <title>Genomes of two closely related lineages of the louse Polyplax serrata with different host specificities.</title>
        <authorList>
            <person name="Martinu J."/>
            <person name="Tarabai H."/>
            <person name="Stefka J."/>
            <person name="Hypsa V."/>
        </authorList>
    </citation>
    <scope>NUCLEOTIDE SEQUENCE [LARGE SCALE GENOMIC DNA]</scope>
    <source>
        <strain evidence="4">98ZLc_SE</strain>
    </source>
</reference>
<dbReference type="PANTHER" id="PTHR11927">
    <property type="entry name" value="GALACTOSIDE 2-L-FUCOSYLTRANSFERASE"/>
    <property type="match status" value="1"/>
</dbReference>
<comment type="pathway">
    <text evidence="3">Protein modification; protein glycosylation.</text>
</comment>
<comment type="subcellular location">
    <subcellularLocation>
        <location evidence="3">Golgi apparatus</location>
        <location evidence="3">Golgi stack membrane</location>
        <topology evidence="3">Single-pass type II membrane protein</topology>
    </subcellularLocation>
</comment>